<reference evidence="2 3" key="1">
    <citation type="submission" date="2024-01" db="EMBL/GenBank/DDBJ databases">
        <title>The genome of the rayed Mediterranean limpet Patella caerulea (Linnaeus, 1758).</title>
        <authorList>
            <person name="Anh-Thu Weber A."/>
            <person name="Halstead-Nussloch G."/>
        </authorList>
    </citation>
    <scope>NUCLEOTIDE SEQUENCE [LARGE SCALE GENOMIC DNA]</scope>
    <source>
        <strain evidence="2">AATW-2023a</strain>
        <tissue evidence="2">Whole specimen</tissue>
    </source>
</reference>
<organism evidence="2 3">
    <name type="scientific">Patella caerulea</name>
    <name type="common">Rayed Mediterranean limpet</name>
    <dbReference type="NCBI Taxonomy" id="87958"/>
    <lineage>
        <taxon>Eukaryota</taxon>
        <taxon>Metazoa</taxon>
        <taxon>Spiralia</taxon>
        <taxon>Lophotrochozoa</taxon>
        <taxon>Mollusca</taxon>
        <taxon>Gastropoda</taxon>
        <taxon>Patellogastropoda</taxon>
        <taxon>Patelloidea</taxon>
        <taxon>Patellidae</taxon>
        <taxon>Patella</taxon>
    </lineage>
</organism>
<proteinExistence type="predicted"/>
<evidence type="ECO:0000256" key="1">
    <source>
        <dbReference type="SAM" id="MobiDB-lite"/>
    </source>
</evidence>
<dbReference type="EMBL" id="JAZGQO010000009">
    <property type="protein sequence ID" value="KAK6178224.1"/>
    <property type="molecule type" value="Genomic_DNA"/>
</dbReference>
<accession>A0AAN8JM58</accession>
<sequence>MAASVDGEKVVSTKYSKMRVIFYIMALILLGGDVESNPGPSNARKGRGKGDLEEVRETEEYSIADMVKALYDDMKEVKNGAKEIKSVADQFRWEVEWLNG</sequence>
<gene>
    <name evidence="2" type="ORF">SNE40_013033</name>
</gene>
<dbReference type="Proteomes" id="UP001347796">
    <property type="component" value="Unassembled WGS sequence"/>
</dbReference>
<evidence type="ECO:0000313" key="2">
    <source>
        <dbReference type="EMBL" id="KAK6178224.1"/>
    </source>
</evidence>
<name>A0AAN8JM58_PATCE</name>
<feature type="region of interest" description="Disordered" evidence="1">
    <location>
        <begin position="35"/>
        <end position="54"/>
    </location>
</feature>
<dbReference type="AlphaFoldDB" id="A0AAN8JM58"/>
<protein>
    <submittedName>
        <fullName evidence="2">Uncharacterized protein</fullName>
    </submittedName>
</protein>
<comment type="caution">
    <text evidence="2">The sequence shown here is derived from an EMBL/GenBank/DDBJ whole genome shotgun (WGS) entry which is preliminary data.</text>
</comment>
<keyword evidence="3" id="KW-1185">Reference proteome</keyword>
<evidence type="ECO:0000313" key="3">
    <source>
        <dbReference type="Proteomes" id="UP001347796"/>
    </source>
</evidence>